<protein>
    <submittedName>
        <fullName evidence="1">Uncharacterized protein</fullName>
    </submittedName>
</protein>
<organism evidence="1 2">
    <name type="scientific">Tanacetum coccineum</name>
    <dbReference type="NCBI Taxonomy" id="301880"/>
    <lineage>
        <taxon>Eukaryota</taxon>
        <taxon>Viridiplantae</taxon>
        <taxon>Streptophyta</taxon>
        <taxon>Embryophyta</taxon>
        <taxon>Tracheophyta</taxon>
        <taxon>Spermatophyta</taxon>
        <taxon>Magnoliopsida</taxon>
        <taxon>eudicotyledons</taxon>
        <taxon>Gunneridae</taxon>
        <taxon>Pentapetalae</taxon>
        <taxon>asterids</taxon>
        <taxon>campanulids</taxon>
        <taxon>Asterales</taxon>
        <taxon>Asteraceae</taxon>
        <taxon>Asteroideae</taxon>
        <taxon>Anthemideae</taxon>
        <taxon>Anthemidinae</taxon>
        <taxon>Tanacetum</taxon>
    </lineage>
</organism>
<evidence type="ECO:0000313" key="1">
    <source>
        <dbReference type="EMBL" id="GJT83196.1"/>
    </source>
</evidence>
<comment type="caution">
    <text evidence="1">The sequence shown here is derived from an EMBL/GenBank/DDBJ whole genome shotgun (WGS) entry which is preliminary data.</text>
</comment>
<sequence length="542" mass="63121">MDDPNITMEEYIRLEEEKARRRGKVYNWETATYGKIWYDEDVHDLRSVETEFPAIVFNDKLTSEEALSCEPTVSPLNDNEIDFRISFDESDDEDYTVIYDKNSFSYKIISVNDLKTDSENDNDKVNMPSFPSPEPTVSYFDDLDFFKDFENEFPAIVYNDALTSKLDFLTEPTVSPQHIDEFNLKDETSLSECDEEEQNVLYLNDEFPFNVVYPDDSKSDKDNDDDKIDIKQSLRNFSVKPLPDVINTDDGSYAHASNKLLEASINTAYPGEWIRRIDFLYSFSCLVGVALLVKDCRMINYYYSEDQYVVSIKEDTAYPCLHSPKTTKDKAQYVISRETQYAVFKIWNEYNILEDIKRGPYSKKSPIRYVHNLESVETEFPAIVFNNTLTPEALLCEPVSSLNNDKIDFRISFDESEDEDCMVIFDKNSFSYKIISINDLKTDSENDNEKVNMPLLPLPEPTVSYFDDLDFFKDFEKEFPAIVYNDAQTSKLDFLTEPTLSPQHIDEFNLKDETSLSECDEEEQNVLYFNDVFPFNVIYPDD</sequence>
<gene>
    <name evidence="1" type="ORF">Tco_1057538</name>
</gene>
<reference evidence="1" key="1">
    <citation type="journal article" date="2022" name="Int. J. Mol. Sci.">
        <title>Draft Genome of Tanacetum Coccineum: Genomic Comparison of Closely Related Tanacetum-Family Plants.</title>
        <authorList>
            <person name="Yamashiro T."/>
            <person name="Shiraishi A."/>
            <person name="Nakayama K."/>
            <person name="Satake H."/>
        </authorList>
    </citation>
    <scope>NUCLEOTIDE SEQUENCE</scope>
</reference>
<evidence type="ECO:0000313" key="2">
    <source>
        <dbReference type="Proteomes" id="UP001151760"/>
    </source>
</evidence>
<dbReference type="EMBL" id="BQNB010019239">
    <property type="protein sequence ID" value="GJT83196.1"/>
    <property type="molecule type" value="Genomic_DNA"/>
</dbReference>
<keyword evidence="2" id="KW-1185">Reference proteome</keyword>
<accession>A0ABQ5H5S5</accession>
<name>A0ABQ5H5S5_9ASTR</name>
<reference evidence="1" key="2">
    <citation type="submission" date="2022-01" db="EMBL/GenBank/DDBJ databases">
        <authorList>
            <person name="Yamashiro T."/>
            <person name="Shiraishi A."/>
            <person name="Satake H."/>
            <person name="Nakayama K."/>
        </authorList>
    </citation>
    <scope>NUCLEOTIDE SEQUENCE</scope>
</reference>
<proteinExistence type="predicted"/>
<dbReference type="Proteomes" id="UP001151760">
    <property type="component" value="Unassembled WGS sequence"/>
</dbReference>